<name>A0A4Z1HK14_9HELO</name>
<dbReference type="OrthoDB" id="3549505at2759"/>
<organism evidence="1 2">
    <name type="scientific">Botryotinia narcissicola</name>
    <dbReference type="NCBI Taxonomy" id="278944"/>
    <lineage>
        <taxon>Eukaryota</taxon>
        <taxon>Fungi</taxon>
        <taxon>Dikarya</taxon>
        <taxon>Ascomycota</taxon>
        <taxon>Pezizomycotina</taxon>
        <taxon>Leotiomycetes</taxon>
        <taxon>Helotiales</taxon>
        <taxon>Sclerotiniaceae</taxon>
        <taxon>Botryotinia</taxon>
    </lineage>
</organism>
<comment type="caution">
    <text evidence="1">The sequence shown here is derived from an EMBL/GenBank/DDBJ whole genome shotgun (WGS) entry which is preliminary data.</text>
</comment>
<dbReference type="AlphaFoldDB" id="A0A4Z1HK14"/>
<evidence type="ECO:0000313" key="1">
    <source>
        <dbReference type="EMBL" id="TGO49378.1"/>
    </source>
</evidence>
<sequence>MSDILYFVLGIALGFCLLNLRFPALVRYVMPSQLLAVPSSSRNEQLLNLFFFDVLNPAIVTDELIDHVKKN</sequence>
<evidence type="ECO:0000313" key="2">
    <source>
        <dbReference type="Proteomes" id="UP000297452"/>
    </source>
</evidence>
<gene>
    <name evidence="1" type="ORF">BOTNAR_0433g00050</name>
</gene>
<protein>
    <submittedName>
        <fullName evidence="1">Uncharacterized protein</fullName>
    </submittedName>
</protein>
<accession>A0A4Z1HK14</accession>
<dbReference type="Proteomes" id="UP000297452">
    <property type="component" value="Unassembled WGS sequence"/>
</dbReference>
<keyword evidence="2" id="KW-1185">Reference proteome</keyword>
<dbReference type="EMBL" id="PQXJ01000433">
    <property type="protein sequence ID" value="TGO49378.1"/>
    <property type="molecule type" value="Genomic_DNA"/>
</dbReference>
<reference evidence="1 2" key="1">
    <citation type="submission" date="2017-12" db="EMBL/GenBank/DDBJ databases">
        <title>Comparative genomics of Botrytis spp.</title>
        <authorList>
            <person name="Valero-Jimenez C.A."/>
            <person name="Tapia P."/>
            <person name="Veloso J."/>
            <person name="Silva-Moreno E."/>
            <person name="Staats M."/>
            <person name="Valdes J.H."/>
            <person name="Van Kan J.A.L."/>
        </authorList>
    </citation>
    <scope>NUCLEOTIDE SEQUENCE [LARGE SCALE GENOMIC DNA]</scope>
    <source>
        <strain evidence="1 2">MUCL2120</strain>
    </source>
</reference>
<proteinExistence type="predicted"/>